<evidence type="ECO:0000313" key="3">
    <source>
        <dbReference type="Proteomes" id="UP000245783"/>
    </source>
</evidence>
<dbReference type="EMBL" id="KZ819380">
    <property type="protein sequence ID" value="PWN42380.1"/>
    <property type="molecule type" value="Genomic_DNA"/>
</dbReference>
<evidence type="ECO:0000256" key="1">
    <source>
        <dbReference type="SAM" id="MobiDB-lite"/>
    </source>
</evidence>
<dbReference type="Proteomes" id="UP000245783">
    <property type="component" value="Unassembled WGS sequence"/>
</dbReference>
<protein>
    <submittedName>
        <fullName evidence="2">Uncharacterized protein</fullName>
    </submittedName>
</protein>
<feature type="region of interest" description="Disordered" evidence="1">
    <location>
        <begin position="53"/>
        <end position="101"/>
    </location>
</feature>
<keyword evidence="3" id="KW-1185">Reference proteome</keyword>
<organism evidence="2 3">
    <name type="scientific">Ceraceosorus guamensis</name>
    <dbReference type="NCBI Taxonomy" id="1522189"/>
    <lineage>
        <taxon>Eukaryota</taxon>
        <taxon>Fungi</taxon>
        <taxon>Dikarya</taxon>
        <taxon>Basidiomycota</taxon>
        <taxon>Ustilaginomycotina</taxon>
        <taxon>Exobasidiomycetes</taxon>
        <taxon>Ceraceosorales</taxon>
        <taxon>Ceraceosoraceae</taxon>
        <taxon>Ceraceosorus</taxon>
    </lineage>
</organism>
<proteinExistence type="predicted"/>
<dbReference type="GeneID" id="37038896"/>
<dbReference type="RefSeq" id="XP_025369540.1">
    <property type="nucleotide sequence ID" value="XM_025517026.1"/>
</dbReference>
<accession>A0A316VY19</accession>
<name>A0A316VY19_9BASI</name>
<dbReference type="OrthoDB" id="3359119at2759"/>
<gene>
    <name evidence="2" type="ORF">IE81DRAFT_366662</name>
</gene>
<reference evidence="2 3" key="1">
    <citation type="journal article" date="2018" name="Mol. Biol. Evol.">
        <title>Broad Genomic Sampling Reveals a Smut Pathogenic Ancestry of the Fungal Clade Ustilaginomycotina.</title>
        <authorList>
            <person name="Kijpornyongpan T."/>
            <person name="Mondo S.J."/>
            <person name="Barry K."/>
            <person name="Sandor L."/>
            <person name="Lee J."/>
            <person name="Lipzen A."/>
            <person name="Pangilinan J."/>
            <person name="LaButti K."/>
            <person name="Hainaut M."/>
            <person name="Henrissat B."/>
            <person name="Grigoriev I.V."/>
            <person name="Spatafora J.W."/>
            <person name="Aime M.C."/>
        </authorList>
    </citation>
    <scope>NUCLEOTIDE SEQUENCE [LARGE SCALE GENOMIC DNA]</scope>
    <source>
        <strain evidence="2 3">MCA 4658</strain>
    </source>
</reference>
<dbReference type="AlphaFoldDB" id="A0A316VY19"/>
<evidence type="ECO:0000313" key="2">
    <source>
        <dbReference type="EMBL" id="PWN42380.1"/>
    </source>
</evidence>
<sequence length="101" mass="10870">MARPTLSQLYHPFIMSAPIRNADGTANMQGLQNEVTKLKGKYAQNAKNFEANTGKPMNIFGTSEEKPQAHNEGQPIKILSHDERKAAAAGESGGDQTTGSK</sequence>
<dbReference type="InParanoid" id="A0A316VY19"/>